<protein>
    <recommendedName>
        <fullName evidence="11">ATP synthase F(0) complex subunit e, mitochondrial</fullName>
    </recommendedName>
</protein>
<evidence type="ECO:0000256" key="11">
    <source>
        <dbReference type="RuleBase" id="RU367005"/>
    </source>
</evidence>
<dbReference type="OrthoDB" id="2125027at2759"/>
<dbReference type="AlphaFoldDB" id="A0A5J5ELK1"/>
<dbReference type="Proteomes" id="UP000326924">
    <property type="component" value="Unassembled WGS sequence"/>
</dbReference>
<reference evidence="12 13" key="1">
    <citation type="submission" date="2019-09" db="EMBL/GenBank/DDBJ databases">
        <title>Draft genome of the ectomycorrhizal ascomycete Sphaerosporella brunnea.</title>
        <authorList>
            <consortium name="DOE Joint Genome Institute"/>
            <person name="Benucci G.M."/>
            <person name="Marozzi G."/>
            <person name="Antonielli L."/>
            <person name="Sanchez S."/>
            <person name="Marco P."/>
            <person name="Wang X."/>
            <person name="Falini L.B."/>
            <person name="Barry K."/>
            <person name="Haridas S."/>
            <person name="Lipzen A."/>
            <person name="Labutti K."/>
            <person name="Grigoriev I.V."/>
            <person name="Murat C."/>
            <person name="Martin F."/>
            <person name="Albertini E."/>
            <person name="Donnini D."/>
            <person name="Bonito G."/>
        </authorList>
    </citation>
    <scope>NUCLEOTIDE SEQUENCE [LARGE SCALE GENOMIC DNA]</scope>
    <source>
        <strain evidence="12 13">Sb_GMNB300</strain>
    </source>
</reference>
<keyword evidence="9" id="KW-0472">Membrane</keyword>
<evidence type="ECO:0000256" key="2">
    <source>
        <dbReference type="ARBA" id="ARBA00007333"/>
    </source>
</evidence>
<evidence type="ECO:0000256" key="8">
    <source>
        <dbReference type="ARBA" id="ARBA00023128"/>
    </source>
</evidence>
<evidence type="ECO:0000313" key="12">
    <source>
        <dbReference type="EMBL" id="KAA8896300.1"/>
    </source>
</evidence>
<keyword evidence="4 11" id="KW-0138">CF(0)</keyword>
<dbReference type="InParanoid" id="A0A5J5ELK1"/>
<proteinExistence type="inferred from homology"/>
<comment type="subunit">
    <text evidence="11">F-type ATPases have 2 components, CF(1) - the catalytic core - and CF(0) - the membrane proton channel. CF(1) and CF(0) have multiple subunits.</text>
</comment>
<comment type="function">
    <text evidence="11">Subunit e, of the mitochondrial membrane ATP synthase complex (F(1)F(0) ATP synthase or Complex V) that produces ATP from ADP in the presence of a proton gradient across the membrane which is generated by electron transport complexes of the respiratory chain. ATP synthase complex consist of a soluble F(1) head domain - the catalytic core - and a membrane F(1) domain - the membrane proton channel. These two domains are linked by a central stalk rotating inside the F(1) region and a stationary peripheral stalk. During catalysis, ATP synthesis in the catalytic domain of F(1) is coupled via a rotary mechanism of the central stalk subunits to proton translocation. In vivo, can only synthesize ATP although its ATP hydrolase activity can be activated artificially in vitro. Part of the complex F(0) domain.</text>
</comment>
<comment type="caution">
    <text evidence="12">The sequence shown here is derived from an EMBL/GenBank/DDBJ whole genome shotgun (WGS) entry which is preliminary data.</text>
</comment>
<accession>A0A5J5ELK1</accession>
<evidence type="ECO:0000256" key="7">
    <source>
        <dbReference type="ARBA" id="ARBA00023065"/>
    </source>
</evidence>
<keyword evidence="5 11" id="KW-0375">Hydrogen ion transport</keyword>
<dbReference type="GO" id="GO:0045259">
    <property type="term" value="C:proton-transporting ATP synthase complex"/>
    <property type="evidence" value="ECO:0007669"/>
    <property type="project" value="UniProtKB-UniRule"/>
</dbReference>
<name>A0A5J5ELK1_9PEZI</name>
<dbReference type="Pfam" id="PF05680">
    <property type="entry name" value="ATP-synt_E"/>
    <property type="match status" value="1"/>
</dbReference>
<keyword evidence="3 11" id="KW-0813">Transport</keyword>
<keyword evidence="13" id="KW-1185">Reference proteome</keyword>
<organism evidence="12 13">
    <name type="scientific">Sphaerosporella brunnea</name>
    <dbReference type="NCBI Taxonomy" id="1250544"/>
    <lineage>
        <taxon>Eukaryota</taxon>
        <taxon>Fungi</taxon>
        <taxon>Dikarya</taxon>
        <taxon>Ascomycota</taxon>
        <taxon>Pezizomycotina</taxon>
        <taxon>Pezizomycetes</taxon>
        <taxon>Pezizales</taxon>
        <taxon>Pyronemataceae</taxon>
        <taxon>Sphaerosporella</taxon>
    </lineage>
</organism>
<evidence type="ECO:0000256" key="10">
    <source>
        <dbReference type="ARBA" id="ARBA00023310"/>
    </source>
</evidence>
<evidence type="ECO:0000256" key="3">
    <source>
        <dbReference type="ARBA" id="ARBA00022448"/>
    </source>
</evidence>
<keyword evidence="7 11" id="KW-0406">Ion transport</keyword>
<comment type="similarity">
    <text evidence="2 11">Belongs to the ATPase e subunit family.</text>
</comment>
<sequence length="94" mass="10591">MPLSQQTVNVLRYSALGAGVIYGLYRQRKLTSAAKAHEAQAAYHHKEELIKKAKAEWARLHPKPETKPGDVITDPNDSRFDLEKFLQYVAGEKA</sequence>
<keyword evidence="8 11" id="KW-0496">Mitochondrion</keyword>
<dbReference type="FunCoup" id="A0A5J5ELK1">
    <property type="interactions" value="85"/>
</dbReference>
<evidence type="ECO:0000313" key="13">
    <source>
        <dbReference type="Proteomes" id="UP000326924"/>
    </source>
</evidence>
<dbReference type="InterPro" id="IPR008386">
    <property type="entry name" value="ATP_synth_F0_esu_mt"/>
</dbReference>
<keyword evidence="10 11" id="KW-0066">ATP synthesis</keyword>
<evidence type="ECO:0000256" key="9">
    <source>
        <dbReference type="ARBA" id="ARBA00023136"/>
    </source>
</evidence>
<evidence type="ECO:0000256" key="4">
    <source>
        <dbReference type="ARBA" id="ARBA00022547"/>
    </source>
</evidence>
<evidence type="ECO:0000256" key="5">
    <source>
        <dbReference type="ARBA" id="ARBA00022781"/>
    </source>
</evidence>
<dbReference type="GO" id="GO:0015986">
    <property type="term" value="P:proton motive force-driven ATP synthesis"/>
    <property type="evidence" value="ECO:0007669"/>
    <property type="project" value="InterPro"/>
</dbReference>
<dbReference type="GO" id="GO:0005743">
    <property type="term" value="C:mitochondrial inner membrane"/>
    <property type="evidence" value="ECO:0007669"/>
    <property type="project" value="UniProtKB-SubCell"/>
</dbReference>
<dbReference type="GO" id="GO:0015078">
    <property type="term" value="F:proton transmembrane transporter activity"/>
    <property type="evidence" value="ECO:0007669"/>
    <property type="project" value="InterPro"/>
</dbReference>
<dbReference type="EMBL" id="VXIS01000217">
    <property type="protein sequence ID" value="KAA8896300.1"/>
    <property type="molecule type" value="Genomic_DNA"/>
</dbReference>
<comment type="subcellular location">
    <subcellularLocation>
        <location evidence="1 11">Mitochondrion inner membrane</location>
    </subcellularLocation>
</comment>
<gene>
    <name evidence="12" type="ORF">FN846DRAFT_910824</name>
</gene>
<evidence type="ECO:0000256" key="6">
    <source>
        <dbReference type="ARBA" id="ARBA00022792"/>
    </source>
</evidence>
<evidence type="ECO:0000256" key="1">
    <source>
        <dbReference type="ARBA" id="ARBA00004273"/>
    </source>
</evidence>
<keyword evidence="6 11" id="KW-0999">Mitochondrion inner membrane</keyword>